<accession>A0A9Q0QE54</accession>
<dbReference type="AlphaFoldDB" id="A0A9Q0QE54"/>
<name>A0A9Q0QE54_SALPP</name>
<evidence type="ECO:0000313" key="2">
    <source>
        <dbReference type="Proteomes" id="UP001151532"/>
    </source>
</evidence>
<sequence length="52" mass="6256">MCKLFLVQLTRVLCIVFSTIEYYPHYTYQYLIKVKTFTQNSILNLFFIGRLA</sequence>
<protein>
    <submittedName>
        <fullName evidence="1">Uncharacterized protein</fullName>
    </submittedName>
</protein>
<dbReference type="Proteomes" id="UP001151532">
    <property type="component" value="Chromosome 3"/>
</dbReference>
<organism evidence="1 2">
    <name type="scientific">Salix purpurea</name>
    <name type="common">Purple osier willow</name>
    <dbReference type="NCBI Taxonomy" id="77065"/>
    <lineage>
        <taxon>Eukaryota</taxon>
        <taxon>Viridiplantae</taxon>
        <taxon>Streptophyta</taxon>
        <taxon>Embryophyta</taxon>
        <taxon>Tracheophyta</taxon>
        <taxon>Spermatophyta</taxon>
        <taxon>Magnoliopsida</taxon>
        <taxon>eudicotyledons</taxon>
        <taxon>Gunneridae</taxon>
        <taxon>Pentapetalae</taxon>
        <taxon>rosids</taxon>
        <taxon>fabids</taxon>
        <taxon>Malpighiales</taxon>
        <taxon>Salicaceae</taxon>
        <taxon>Saliceae</taxon>
        <taxon>Salix</taxon>
    </lineage>
</organism>
<gene>
    <name evidence="1" type="ORF">OIU79_009803</name>
</gene>
<proteinExistence type="predicted"/>
<dbReference type="EMBL" id="JAPFFK010000016">
    <property type="protein sequence ID" value="KAJ6704967.1"/>
    <property type="molecule type" value="Genomic_DNA"/>
</dbReference>
<evidence type="ECO:0000313" key="1">
    <source>
        <dbReference type="EMBL" id="KAJ6704967.1"/>
    </source>
</evidence>
<keyword evidence="2" id="KW-1185">Reference proteome</keyword>
<reference evidence="1" key="1">
    <citation type="submission" date="2022-11" db="EMBL/GenBank/DDBJ databases">
        <authorList>
            <person name="Hyden B.L."/>
            <person name="Feng K."/>
            <person name="Yates T."/>
            <person name="Jawdy S."/>
            <person name="Smart L.B."/>
            <person name="Muchero W."/>
        </authorList>
    </citation>
    <scope>NUCLEOTIDE SEQUENCE</scope>
    <source>
        <tissue evidence="1">Shoot tip</tissue>
    </source>
</reference>
<reference evidence="1" key="2">
    <citation type="journal article" date="2023" name="Int. J. Mol. Sci.">
        <title>De Novo Assembly and Annotation of 11 Diverse Shrub Willow (Salix) Genomes Reveals Novel Gene Organization in Sex-Linked Regions.</title>
        <authorList>
            <person name="Hyden B."/>
            <person name="Feng K."/>
            <person name="Yates T.B."/>
            <person name="Jawdy S."/>
            <person name="Cereghino C."/>
            <person name="Smart L.B."/>
            <person name="Muchero W."/>
        </authorList>
    </citation>
    <scope>NUCLEOTIDE SEQUENCE</scope>
    <source>
        <tissue evidence="1">Shoot tip</tissue>
    </source>
</reference>
<comment type="caution">
    <text evidence="1">The sequence shown here is derived from an EMBL/GenBank/DDBJ whole genome shotgun (WGS) entry which is preliminary data.</text>
</comment>